<feature type="transmembrane region" description="Helical" evidence="1">
    <location>
        <begin position="394"/>
        <end position="410"/>
    </location>
</feature>
<dbReference type="Proteomes" id="UP001164042">
    <property type="component" value="Chromosome"/>
</dbReference>
<keyword evidence="1" id="KW-0812">Transmembrane</keyword>
<feature type="transmembrane region" description="Helical" evidence="1">
    <location>
        <begin position="245"/>
        <end position="264"/>
    </location>
</feature>
<feature type="transmembrane region" description="Helical" evidence="1">
    <location>
        <begin position="353"/>
        <end position="374"/>
    </location>
</feature>
<reference evidence="2" key="1">
    <citation type="submission" date="2022-10" db="EMBL/GenBank/DDBJ databases">
        <title>Genome assembly of Lactococcus garvieae isolates from cricket gut.</title>
        <authorList>
            <person name="Luecke A.R."/>
            <person name="Brown A.M.V."/>
            <person name="Wakeman C.A."/>
        </authorList>
    </citation>
    <scope>NUCLEOTIDE SEQUENCE</scope>
    <source>
        <strain evidence="2">Alexii-11_2</strain>
    </source>
</reference>
<name>A0AA46TW64_9LACT</name>
<evidence type="ECO:0000313" key="3">
    <source>
        <dbReference type="Proteomes" id="UP001164042"/>
    </source>
</evidence>
<feature type="transmembrane region" description="Helical" evidence="1">
    <location>
        <begin position="271"/>
        <end position="290"/>
    </location>
</feature>
<feature type="transmembrane region" description="Helical" evidence="1">
    <location>
        <begin position="422"/>
        <end position="445"/>
    </location>
</feature>
<proteinExistence type="predicted"/>
<dbReference type="AlphaFoldDB" id="A0AA46TW64"/>
<feature type="transmembrane region" description="Helical" evidence="1">
    <location>
        <begin position="329"/>
        <end position="346"/>
    </location>
</feature>
<keyword evidence="1" id="KW-0472">Membrane</keyword>
<organism evidence="2 3">
    <name type="scientific">Lactococcus garvieae</name>
    <dbReference type="NCBI Taxonomy" id="1363"/>
    <lineage>
        <taxon>Bacteria</taxon>
        <taxon>Bacillati</taxon>
        <taxon>Bacillota</taxon>
        <taxon>Bacilli</taxon>
        <taxon>Lactobacillales</taxon>
        <taxon>Streptococcaceae</taxon>
        <taxon>Lactococcus</taxon>
    </lineage>
</organism>
<sequence>MDSLEDGKLWKPENIFLVFAIFFGLLFSFVQPLFNEPDSSYHFDHAMYISNTVVDRSAIGFSGEDYQSQPIAFTKVSDMKAEGTYFKNFFETKLPLIHKKDADPRASRGYGTKWDLTWYNDVMHIVPGLGVKLGYAIYPSIGSMVLTARVFSLIFFVLSMFFIIKQLRAYQFLFVAISVTPTVIQQASSLSYDVYNYVASAFMIMAVINIAVDIKCGSEVSVKSFFLRILAPSVMLYFAKENAQLIYLSLLFIFIYLLGKRFGFKLSKLQSALGVFILIAMGTGLFYFMFSDQLFLIAKKMFYSLIEPYYTVLTTEVISGTTTAALPAWFFPIQFTVLILLFLSYTKEVVPRWFAWGTLSLVLLNFLVIMVSYAIDPGFIDYAGRIITGPQGRYFTPFLLLLGPVFTLIAKKITVKSGPALIHLLVVMSVFALLLNLGITSIKFYQLQLPADEWRSGIHHYIFK</sequence>
<protein>
    <submittedName>
        <fullName evidence="2">DUF2142 domain-containing protein</fullName>
    </submittedName>
</protein>
<evidence type="ECO:0000313" key="2">
    <source>
        <dbReference type="EMBL" id="UYT10503.1"/>
    </source>
</evidence>
<dbReference type="InterPro" id="IPR018674">
    <property type="entry name" value="DUF2142_membrane"/>
</dbReference>
<keyword evidence="1" id="KW-1133">Transmembrane helix</keyword>
<dbReference type="RefSeq" id="WP_264308301.1">
    <property type="nucleotide sequence ID" value="NZ_CP109635.1"/>
</dbReference>
<dbReference type="EMBL" id="CP109635">
    <property type="protein sequence ID" value="UYT10503.1"/>
    <property type="molecule type" value="Genomic_DNA"/>
</dbReference>
<feature type="transmembrane region" description="Helical" evidence="1">
    <location>
        <begin position="136"/>
        <end position="163"/>
    </location>
</feature>
<gene>
    <name evidence="2" type="ORF">OF801_00760</name>
</gene>
<dbReference type="Pfam" id="PF09913">
    <property type="entry name" value="DUF2142"/>
    <property type="match status" value="1"/>
</dbReference>
<accession>A0AA46TW64</accession>
<feature type="transmembrane region" description="Helical" evidence="1">
    <location>
        <begin position="15"/>
        <end position="34"/>
    </location>
</feature>
<feature type="transmembrane region" description="Helical" evidence="1">
    <location>
        <begin position="194"/>
        <end position="212"/>
    </location>
</feature>
<evidence type="ECO:0000256" key="1">
    <source>
        <dbReference type="SAM" id="Phobius"/>
    </source>
</evidence>